<organism evidence="7 8">
    <name type="scientific">Alteribacillus bidgolensis</name>
    <dbReference type="NCBI Taxonomy" id="930129"/>
    <lineage>
        <taxon>Bacteria</taxon>
        <taxon>Bacillati</taxon>
        <taxon>Bacillota</taxon>
        <taxon>Bacilli</taxon>
        <taxon>Bacillales</taxon>
        <taxon>Bacillaceae</taxon>
        <taxon>Alteribacillus</taxon>
    </lineage>
</organism>
<accession>A0A1G8C0J9</accession>
<comment type="subcellular location">
    <subcellularLocation>
        <location evidence="4">Cell membrane</location>
    </subcellularLocation>
    <subcellularLocation>
        <location evidence="1">Membrane</location>
        <topology evidence="1">Multi-pass membrane protein</topology>
    </subcellularLocation>
</comment>
<feature type="transmembrane region" description="Helical" evidence="6">
    <location>
        <begin position="384"/>
        <end position="403"/>
    </location>
</feature>
<evidence type="ECO:0000256" key="2">
    <source>
        <dbReference type="ARBA" id="ARBA00005278"/>
    </source>
</evidence>
<dbReference type="Pfam" id="PF03323">
    <property type="entry name" value="GerA"/>
    <property type="match status" value="1"/>
</dbReference>
<sequence length="500" mass="56392">MNFFKRKKSFQAASPKSKNLSEWLSALSDGNEDFMEEVMETPFGSVKIFYYTTLIDHQRLNVDVLQPLKTNPWRSYKDIQSHVYVDDTEVTKDISTTNEKLLAGCAACQIPGRKEEVLLINAPADVQREVSIPETEFSVIGPREAFVEKLETNIFLIRKRLPIEDLRIRKLKIGTLSSTETAVFYIDGIADKENVNTVIQRINEVNFDDVLGANALAQMIQDHSYTVFPQFVNTERPDRVAASLAEGKIVFMCNGSPEAIIGPSTLVELFSSLEDYYLPWHIASFVRMLRLFSVVFSVLATPIYVSVLTFHYEMIPKDLLSTLIASRSNIPFPPLVEALFLEFTIELLREAGARLPTKVGQTIGIVGGIVIGQASVEAGLTSNILLIVVALAALASFTTPVYQMGNTVRIIRFPFIIFSAMFGVIGIALILAFVIAHLIRLESLGRPYLAPFYPLRFTDWKDTFVRLPYNMFQQRPQQMSPESKVRIKASKKRRKKDIDE</sequence>
<feature type="compositionally biased region" description="Basic residues" evidence="5">
    <location>
        <begin position="486"/>
        <end position="500"/>
    </location>
</feature>
<evidence type="ECO:0000256" key="6">
    <source>
        <dbReference type="SAM" id="Phobius"/>
    </source>
</evidence>
<reference evidence="7 8" key="1">
    <citation type="submission" date="2016-10" db="EMBL/GenBank/DDBJ databases">
        <authorList>
            <person name="de Groot N.N."/>
        </authorList>
    </citation>
    <scope>NUCLEOTIDE SEQUENCE [LARGE SCALE GENOMIC DNA]</scope>
    <source>
        <strain evidence="8">P4B,CCM 7963,CECT 7998,DSM 25260,IBRC-M 10614,KCTC 13821</strain>
    </source>
</reference>
<dbReference type="PANTHER" id="PTHR22550:SF5">
    <property type="entry name" value="LEUCINE ZIPPER PROTEIN 4"/>
    <property type="match status" value="1"/>
</dbReference>
<evidence type="ECO:0000256" key="3">
    <source>
        <dbReference type="ARBA" id="ARBA00023136"/>
    </source>
</evidence>
<feature type="transmembrane region" description="Helical" evidence="6">
    <location>
        <begin position="415"/>
        <end position="439"/>
    </location>
</feature>
<dbReference type="RefSeq" id="WP_091579537.1">
    <property type="nucleotide sequence ID" value="NZ_FNDU01000001.1"/>
</dbReference>
<dbReference type="AlphaFoldDB" id="A0A1G8C0J9"/>
<proteinExistence type="inferred from homology"/>
<keyword evidence="6" id="KW-1133">Transmembrane helix</keyword>
<dbReference type="OrthoDB" id="9772630at2"/>
<dbReference type="PIRSF" id="PIRSF005690">
    <property type="entry name" value="GerBA"/>
    <property type="match status" value="1"/>
</dbReference>
<feature type="region of interest" description="Disordered" evidence="5">
    <location>
        <begin position="475"/>
        <end position="500"/>
    </location>
</feature>
<keyword evidence="8" id="KW-1185">Reference proteome</keyword>
<dbReference type="STRING" id="930129.SAMN05216352_101151"/>
<comment type="similarity">
    <text evidence="2 4">Belongs to the GerABKA family.</text>
</comment>
<evidence type="ECO:0000256" key="1">
    <source>
        <dbReference type="ARBA" id="ARBA00004141"/>
    </source>
</evidence>
<dbReference type="EMBL" id="FNDU01000001">
    <property type="protein sequence ID" value="SDH39007.1"/>
    <property type="molecule type" value="Genomic_DNA"/>
</dbReference>
<evidence type="ECO:0000256" key="5">
    <source>
        <dbReference type="SAM" id="MobiDB-lite"/>
    </source>
</evidence>
<protein>
    <submittedName>
        <fullName evidence="7">GerA spore germination protein</fullName>
    </submittedName>
</protein>
<dbReference type="GO" id="GO:0005886">
    <property type="term" value="C:plasma membrane"/>
    <property type="evidence" value="ECO:0007669"/>
    <property type="project" value="UniProtKB-SubCell"/>
</dbReference>
<keyword evidence="6" id="KW-0812">Transmembrane</keyword>
<dbReference type="Proteomes" id="UP000199017">
    <property type="component" value="Unassembled WGS sequence"/>
</dbReference>
<evidence type="ECO:0000256" key="4">
    <source>
        <dbReference type="PIRNR" id="PIRNR005690"/>
    </source>
</evidence>
<dbReference type="GO" id="GO:0009847">
    <property type="term" value="P:spore germination"/>
    <property type="evidence" value="ECO:0007669"/>
    <property type="project" value="UniProtKB-UniRule"/>
</dbReference>
<name>A0A1G8C0J9_9BACI</name>
<dbReference type="PANTHER" id="PTHR22550">
    <property type="entry name" value="SPORE GERMINATION PROTEIN"/>
    <property type="match status" value="1"/>
</dbReference>
<dbReference type="InterPro" id="IPR004995">
    <property type="entry name" value="Spore_Ger"/>
</dbReference>
<evidence type="ECO:0000313" key="8">
    <source>
        <dbReference type="Proteomes" id="UP000199017"/>
    </source>
</evidence>
<evidence type="ECO:0000313" key="7">
    <source>
        <dbReference type="EMBL" id="SDH39007.1"/>
    </source>
</evidence>
<dbReference type="InterPro" id="IPR050768">
    <property type="entry name" value="UPF0353/GerABKA_families"/>
</dbReference>
<feature type="transmembrane region" description="Helical" evidence="6">
    <location>
        <begin position="291"/>
        <end position="312"/>
    </location>
</feature>
<keyword evidence="3 4" id="KW-0472">Membrane</keyword>
<gene>
    <name evidence="7" type="ORF">SAMN05216352_101151</name>
</gene>